<proteinExistence type="predicted"/>
<evidence type="ECO:0000313" key="1">
    <source>
        <dbReference type="EMBL" id="KAF2586539.1"/>
    </source>
</evidence>
<dbReference type="AlphaFoldDB" id="A0A8S9JXH4"/>
<comment type="caution">
    <text evidence="1">The sequence shown here is derived from an EMBL/GenBank/DDBJ whole genome shotgun (WGS) entry which is preliminary data.</text>
</comment>
<protein>
    <submittedName>
        <fullName evidence="1">Uncharacterized protein</fullName>
    </submittedName>
</protein>
<accession>A0A8S9JXH4</accession>
<gene>
    <name evidence="1" type="ORF">F2Q70_00035502</name>
</gene>
<reference evidence="1" key="1">
    <citation type="submission" date="2019-12" db="EMBL/GenBank/DDBJ databases">
        <title>Genome sequencing and annotation of Brassica cretica.</title>
        <authorList>
            <person name="Studholme D.J."/>
            <person name="Sarris P.F."/>
        </authorList>
    </citation>
    <scope>NUCLEOTIDE SEQUENCE</scope>
    <source>
        <strain evidence="1">PFS-102/07</strain>
        <tissue evidence="1">Leaf</tissue>
    </source>
</reference>
<dbReference type="EMBL" id="QGKY02000246">
    <property type="protein sequence ID" value="KAF2586539.1"/>
    <property type="molecule type" value="Genomic_DNA"/>
</dbReference>
<sequence length="71" mass="8320">MKLKTVPCYLKKKENRDCWLKKPLESKVVSLGRNGFIRKEGMRYGEISKRFTNDEKTVNLQDNNSGERQQG</sequence>
<organism evidence="1">
    <name type="scientific">Brassica cretica</name>
    <name type="common">Mustard</name>
    <dbReference type="NCBI Taxonomy" id="69181"/>
    <lineage>
        <taxon>Eukaryota</taxon>
        <taxon>Viridiplantae</taxon>
        <taxon>Streptophyta</taxon>
        <taxon>Embryophyta</taxon>
        <taxon>Tracheophyta</taxon>
        <taxon>Spermatophyta</taxon>
        <taxon>Magnoliopsida</taxon>
        <taxon>eudicotyledons</taxon>
        <taxon>Gunneridae</taxon>
        <taxon>Pentapetalae</taxon>
        <taxon>rosids</taxon>
        <taxon>malvids</taxon>
        <taxon>Brassicales</taxon>
        <taxon>Brassicaceae</taxon>
        <taxon>Brassiceae</taxon>
        <taxon>Brassica</taxon>
    </lineage>
</organism>
<name>A0A8S9JXH4_BRACR</name>